<dbReference type="SUPFAM" id="SSF53720">
    <property type="entry name" value="ALDH-like"/>
    <property type="match status" value="1"/>
</dbReference>
<dbReference type="InterPro" id="IPR012394">
    <property type="entry name" value="Aldehyde_DH_NAD(P)"/>
</dbReference>
<accession>A0ABY4HG20</accession>
<dbReference type="EMBL" id="CP095075">
    <property type="protein sequence ID" value="UOR12380.1"/>
    <property type="molecule type" value="Genomic_DNA"/>
</dbReference>
<keyword evidence="5" id="KW-1185">Reference proteome</keyword>
<dbReference type="Proteomes" id="UP000830326">
    <property type="component" value="Chromosome"/>
</dbReference>
<organism evidence="4 5">
    <name type="scientific">Halobacillus amylolyticus</name>
    <dbReference type="NCBI Taxonomy" id="2932259"/>
    <lineage>
        <taxon>Bacteria</taxon>
        <taxon>Bacillati</taxon>
        <taxon>Bacillota</taxon>
        <taxon>Bacilli</taxon>
        <taxon>Bacillales</taxon>
        <taxon>Bacillaceae</taxon>
        <taxon>Halobacillus</taxon>
    </lineage>
</organism>
<evidence type="ECO:0000256" key="2">
    <source>
        <dbReference type="ARBA" id="ARBA00023002"/>
    </source>
</evidence>
<evidence type="ECO:0000313" key="4">
    <source>
        <dbReference type="EMBL" id="UOR12380.1"/>
    </source>
</evidence>
<evidence type="ECO:0000256" key="1">
    <source>
        <dbReference type="ARBA" id="ARBA00009986"/>
    </source>
</evidence>
<dbReference type="PANTHER" id="PTHR43570">
    <property type="entry name" value="ALDEHYDE DEHYDROGENASE"/>
    <property type="match status" value="1"/>
</dbReference>
<proteinExistence type="inferred from homology"/>
<name>A0ABY4HG20_9BACI</name>
<evidence type="ECO:0000313" key="5">
    <source>
        <dbReference type="Proteomes" id="UP000830326"/>
    </source>
</evidence>
<dbReference type="RefSeq" id="WP_245033171.1">
    <property type="nucleotide sequence ID" value="NZ_CP095075.1"/>
</dbReference>
<dbReference type="InterPro" id="IPR015590">
    <property type="entry name" value="Aldehyde_DH_dom"/>
</dbReference>
<dbReference type="Pfam" id="PF00171">
    <property type="entry name" value="Aldedh"/>
    <property type="match status" value="1"/>
</dbReference>
<evidence type="ECO:0000259" key="3">
    <source>
        <dbReference type="Pfam" id="PF00171"/>
    </source>
</evidence>
<sequence length="79" mass="9263">MDQVSWNDTIMWDEAFDPLLPILTFNTLAEVIEQVNRHPKPLALYYFGENDTLYHILSPIFPLAELGKVEWQLSRESQL</sequence>
<gene>
    <name evidence="4" type="ORF">MUO15_02335</name>
</gene>
<dbReference type="InterPro" id="IPR016163">
    <property type="entry name" value="Ald_DH_C"/>
</dbReference>
<dbReference type="PANTHER" id="PTHR43570:SF16">
    <property type="entry name" value="ALDEHYDE DEHYDROGENASE TYPE III, ISOFORM Q"/>
    <property type="match status" value="1"/>
</dbReference>
<comment type="similarity">
    <text evidence="1">Belongs to the aldehyde dehydrogenase family.</text>
</comment>
<dbReference type="Gene3D" id="3.40.309.10">
    <property type="entry name" value="Aldehyde Dehydrogenase, Chain A, domain 2"/>
    <property type="match status" value="1"/>
</dbReference>
<keyword evidence="2" id="KW-0560">Oxidoreductase</keyword>
<feature type="domain" description="Aldehyde dehydrogenase" evidence="3">
    <location>
        <begin position="2"/>
        <end position="52"/>
    </location>
</feature>
<protein>
    <submittedName>
        <fullName evidence="4">Aldehyde dehydrogenase family protein</fullName>
    </submittedName>
</protein>
<reference evidence="4" key="1">
    <citation type="submission" date="2022-04" db="EMBL/GenBank/DDBJ databases">
        <title>Halobacillus sp. isolated from saltern.</title>
        <authorList>
            <person name="Won M."/>
            <person name="Lee C.-M."/>
            <person name="Woen H.-Y."/>
            <person name="Kwon S.-W."/>
        </authorList>
    </citation>
    <scope>NUCLEOTIDE SEQUENCE</scope>
    <source>
        <strain evidence="4">SSHM10-5</strain>
    </source>
</reference>
<dbReference type="InterPro" id="IPR016161">
    <property type="entry name" value="Ald_DH/histidinol_DH"/>
</dbReference>